<proteinExistence type="predicted"/>
<reference evidence="1 2" key="1">
    <citation type="journal article" date="2016" name="Mol. Biol. Evol.">
        <title>Comparative Genomics of Early-Diverging Mushroom-Forming Fungi Provides Insights into the Origins of Lignocellulose Decay Capabilities.</title>
        <authorList>
            <person name="Nagy L.G."/>
            <person name="Riley R."/>
            <person name="Tritt A."/>
            <person name="Adam C."/>
            <person name="Daum C."/>
            <person name="Floudas D."/>
            <person name="Sun H."/>
            <person name="Yadav J.S."/>
            <person name="Pangilinan J."/>
            <person name="Larsson K.H."/>
            <person name="Matsuura K."/>
            <person name="Barry K."/>
            <person name="Labutti K."/>
            <person name="Kuo R."/>
            <person name="Ohm R.A."/>
            <person name="Bhattacharya S.S."/>
            <person name="Shirouzu T."/>
            <person name="Yoshinaga Y."/>
            <person name="Martin F.M."/>
            <person name="Grigoriev I.V."/>
            <person name="Hibbett D.S."/>
        </authorList>
    </citation>
    <scope>NUCLEOTIDE SEQUENCE [LARGE SCALE GENOMIC DNA]</scope>
    <source>
        <strain evidence="1 2">HHB9708</strain>
    </source>
</reference>
<evidence type="ECO:0000313" key="2">
    <source>
        <dbReference type="Proteomes" id="UP000076722"/>
    </source>
</evidence>
<gene>
    <name evidence="1" type="ORF">SISNIDRAFT_468454</name>
</gene>
<name>A0A164RMF0_9AGAM</name>
<organism evidence="1 2">
    <name type="scientific">Sistotremastrum niveocremeum HHB9708</name>
    <dbReference type="NCBI Taxonomy" id="1314777"/>
    <lineage>
        <taxon>Eukaryota</taxon>
        <taxon>Fungi</taxon>
        <taxon>Dikarya</taxon>
        <taxon>Basidiomycota</taxon>
        <taxon>Agaricomycotina</taxon>
        <taxon>Agaricomycetes</taxon>
        <taxon>Sistotremastrales</taxon>
        <taxon>Sistotremastraceae</taxon>
        <taxon>Sertulicium</taxon>
        <taxon>Sertulicium niveocremeum</taxon>
    </lineage>
</organism>
<dbReference type="Proteomes" id="UP000076722">
    <property type="component" value="Unassembled WGS sequence"/>
</dbReference>
<sequence length="161" mass="18334">MLCNSGGGLYGWLIRDPVNPDEIGSILPRPWYQAKNLLWRESRHGPTPNMHTNAHYGLKSVTVAHFILLDNSVPQVLASIFLDFVSHPGLFIMCIRVISPPAPFHNQEISSETCRREQGLYFLARFPNNVDYSNRIASRVKLELLPNHQKHQRSLRACSAF</sequence>
<dbReference type="EMBL" id="KV419420">
    <property type="protein sequence ID" value="KZS90692.1"/>
    <property type="molecule type" value="Genomic_DNA"/>
</dbReference>
<evidence type="ECO:0000313" key="1">
    <source>
        <dbReference type="EMBL" id="KZS90692.1"/>
    </source>
</evidence>
<accession>A0A164RMF0</accession>
<protein>
    <submittedName>
        <fullName evidence="1">Uncharacterized protein</fullName>
    </submittedName>
</protein>
<dbReference type="AlphaFoldDB" id="A0A164RMF0"/>
<keyword evidence="2" id="KW-1185">Reference proteome</keyword>